<dbReference type="EMBL" id="JARQWQ010000025">
    <property type="protein sequence ID" value="KAK2563338.1"/>
    <property type="molecule type" value="Genomic_DNA"/>
</dbReference>
<keyword evidence="3" id="KW-0813">Transport</keyword>
<dbReference type="AlphaFoldDB" id="A0AAD9QL65"/>
<dbReference type="Pfam" id="PF13967">
    <property type="entry name" value="RSN1_TM"/>
    <property type="match status" value="1"/>
</dbReference>
<dbReference type="GO" id="GO:0005886">
    <property type="term" value="C:plasma membrane"/>
    <property type="evidence" value="ECO:0007669"/>
    <property type="project" value="TreeGrafter"/>
</dbReference>
<name>A0AAD9QL65_ACRCE</name>
<feature type="transmembrane region" description="Helical" evidence="7">
    <location>
        <begin position="431"/>
        <end position="455"/>
    </location>
</feature>
<evidence type="ECO:0000313" key="11">
    <source>
        <dbReference type="Proteomes" id="UP001249851"/>
    </source>
</evidence>
<evidence type="ECO:0000259" key="9">
    <source>
        <dbReference type="Pfam" id="PF13967"/>
    </source>
</evidence>
<feature type="transmembrane region" description="Helical" evidence="7">
    <location>
        <begin position="129"/>
        <end position="148"/>
    </location>
</feature>
<comment type="subcellular location">
    <subcellularLocation>
        <location evidence="1">Membrane</location>
        <topology evidence="1">Multi-pass membrane protein</topology>
    </subcellularLocation>
</comment>
<comment type="similarity">
    <text evidence="2">Belongs to the CSC1 (TC 1.A.17) family.</text>
</comment>
<keyword evidence="4 7" id="KW-0812">Transmembrane</keyword>
<feature type="transmembrane region" description="Helical" evidence="7">
    <location>
        <begin position="462"/>
        <end position="481"/>
    </location>
</feature>
<dbReference type="InterPro" id="IPR032880">
    <property type="entry name" value="CSC1/OSCA1-like_N"/>
</dbReference>
<dbReference type="Pfam" id="PF02714">
    <property type="entry name" value="RSN1_7TM"/>
    <property type="match status" value="2"/>
</dbReference>
<dbReference type="PANTHER" id="PTHR13018:SF5">
    <property type="entry name" value="RE44586P"/>
    <property type="match status" value="1"/>
</dbReference>
<feature type="transmembrane region" description="Helical" evidence="7">
    <location>
        <begin position="42"/>
        <end position="64"/>
    </location>
</feature>
<proteinExistence type="inferred from homology"/>
<comment type="caution">
    <text evidence="10">The sequence shown here is derived from an EMBL/GenBank/DDBJ whole genome shotgun (WGS) entry which is preliminary data.</text>
</comment>
<evidence type="ECO:0000259" key="8">
    <source>
        <dbReference type="Pfam" id="PF02714"/>
    </source>
</evidence>
<sequence>MGTHFGFKNVSMALFERDKIESIANPRNMNSSDNGTESTHTFISSLVINLSLSLLMITLFSILRPRLKRIYAPRQILLEMIFPLGKLPHSFFAWIIPAFVANDDDVFYYAGIDALVYMRFLKLCIKISFLIFPYGIAVLLPLNCYGTADLSGLDKLSISNLGQRSERLWAHLVAAWVYTLIICYLLYLEWKIYIMYRQEYLSNGKNHQYAFQNEQSMKSYIEDLFPNQIEDVIVIEDLSIWQRLIEKHDSLELQQQLDVDINREHLPLPCAFVIFRSLRMATTAMQVNWSNCALGLNVTPAPEVSNLIWANLSKGLWKSVTLWVFFAILPWILRKLTQQEGITSRSEVDISVLGKLFIFMVINKFLFLTAGSAALTMLKEILKHPREIPRYLAQSLPGQSTFFICYIMLRSFVGFSMELLRIVDLIFTDHLFVLIVGMSYSVIAPIITPFVVFYFGFGYVVWMYQIMCVYIPVYSCGGLMWPKVFNSLKESYFTSAAMVPLPIVTILFFLFIQQHFLTTSKYLSLNMESGVAEASPHFLQEVARRYVRNHSLPPTYGYSSLCYDAGHVYDFEDISTDTSTLGRSRRASWNEELP</sequence>
<keyword evidence="11" id="KW-1185">Reference proteome</keyword>
<accession>A0AAD9QL65</accession>
<organism evidence="10 11">
    <name type="scientific">Acropora cervicornis</name>
    <name type="common">Staghorn coral</name>
    <dbReference type="NCBI Taxonomy" id="6130"/>
    <lineage>
        <taxon>Eukaryota</taxon>
        <taxon>Metazoa</taxon>
        <taxon>Cnidaria</taxon>
        <taxon>Anthozoa</taxon>
        <taxon>Hexacorallia</taxon>
        <taxon>Scleractinia</taxon>
        <taxon>Astrocoeniina</taxon>
        <taxon>Acroporidae</taxon>
        <taxon>Acropora</taxon>
    </lineage>
</organism>
<keyword evidence="6 7" id="KW-0472">Membrane</keyword>
<evidence type="ECO:0000313" key="10">
    <source>
        <dbReference type="EMBL" id="KAK2563338.1"/>
    </source>
</evidence>
<evidence type="ECO:0000256" key="3">
    <source>
        <dbReference type="ARBA" id="ARBA00022448"/>
    </source>
</evidence>
<feature type="transmembrane region" description="Helical" evidence="7">
    <location>
        <begin position="315"/>
        <end position="333"/>
    </location>
</feature>
<gene>
    <name evidence="10" type="ORF">P5673_013022</name>
</gene>
<feature type="domain" description="CSC1/OSCA1-like 7TM region" evidence="8">
    <location>
        <begin position="430"/>
        <end position="488"/>
    </location>
</feature>
<feature type="domain" description="CSC1/OSCA1-like N-terminal transmembrane" evidence="9">
    <location>
        <begin position="42"/>
        <end position="188"/>
    </location>
</feature>
<evidence type="ECO:0000256" key="4">
    <source>
        <dbReference type="ARBA" id="ARBA00022692"/>
    </source>
</evidence>
<dbReference type="GO" id="GO:0005227">
    <property type="term" value="F:calcium-activated cation channel activity"/>
    <property type="evidence" value="ECO:0007669"/>
    <property type="project" value="InterPro"/>
</dbReference>
<evidence type="ECO:0000256" key="2">
    <source>
        <dbReference type="ARBA" id="ARBA00007779"/>
    </source>
</evidence>
<feature type="transmembrane region" description="Helical" evidence="7">
    <location>
        <begin position="493"/>
        <end position="512"/>
    </location>
</feature>
<dbReference type="InterPro" id="IPR003864">
    <property type="entry name" value="CSC1/OSCA1-like_7TM"/>
</dbReference>
<keyword evidence="5 7" id="KW-1133">Transmembrane helix</keyword>
<feature type="domain" description="CSC1/OSCA1-like 7TM region" evidence="8">
    <location>
        <begin position="311"/>
        <end position="427"/>
    </location>
</feature>
<feature type="transmembrane region" description="Helical" evidence="7">
    <location>
        <begin position="353"/>
        <end position="378"/>
    </location>
</feature>
<evidence type="ECO:0000256" key="1">
    <source>
        <dbReference type="ARBA" id="ARBA00004141"/>
    </source>
</evidence>
<evidence type="ECO:0000256" key="6">
    <source>
        <dbReference type="ARBA" id="ARBA00023136"/>
    </source>
</evidence>
<evidence type="ECO:0000256" key="5">
    <source>
        <dbReference type="ARBA" id="ARBA00022989"/>
    </source>
</evidence>
<feature type="transmembrane region" description="Helical" evidence="7">
    <location>
        <begin position="168"/>
        <end position="188"/>
    </location>
</feature>
<dbReference type="PANTHER" id="PTHR13018">
    <property type="entry name" value="PROBABLE MEMBRANE PROTEIN DUF221-RELATED"/>
    <property type="match status" value="1"/>
</dbReference>
<feature type="transmembrane region" description="Helical" evidence="7">
    <location>
        <begin position="399"/>
        <end position="419"/>
    </location>
</feature>
<dbReference type="InterPro" id="IPR045122">
    <property type="entry name" value="Csc1-like"/>
</dbReference>
<evidence type="ECO:0000256" key="7">
    <source>
        <dbReference type="SAM" id="Phobius"/>
    </source>
</evidence>
<reference evidence="10" key="2">
    <citation type="journal article" date="2023" name="Science">
        <title>Genomic signatures of disease resistance in endangered staghorn corals.</title>
        <authorList>
            <person name="Vollmer S.V."/>
            <person name="Selwyn J.D."/>
            <person name="Despard B.A."/>
            <person name="Roesel C.L."/>
        </authorList>
    </citation>
    <scope>NUCLEOTIDE SEQUENCE</scope>
    <source>
        <strain evidence="10">K2</strain>
    </source>
</reference>
<dbReference type="Proteomes" id="UP001249851">
    <property type="component" value="Unassembled WGS sequence"/>
</dbReference>
<protein>
    <submittedName>
        <fullName evidence="10">CSC1-like protein</fullName>
    </submittedName>
</protein>
<reference evidence="10" key="1">
    <citation type="journal article" date="2023" name="G3 (Bethesda)">
        <title>Whole genome assembly and annotation of the endangered Caribbean coral Acropora cervicornis.</title>
        <authorList>
            <person name="Selwyn J.D."/>
            <person name="Vollmer S.V."/>
        </authorList>
    </citation>
    <scope>NUCLEOTIDE SEQUENCE</scope>
    <source>
        <strain evidence="10">K2</strain>
    </source>
</reference>